<reference evidence="1 2" key="1">
    <citation type="journal article" date="2015" name="Fungal Genet. Biol.">
        <title>Evolution of novel wood decay mechanisms in Agaricales revealed by the genome sequences of Fistulina hepatica and Cylindrobasidium torrendii.</title>
        <authorList>
            <person name="Floudas D."/>
            <person name="Held B.W."/>
            <person name="Riley R."/>
            <person name="Nagy L.G."/>
            <person name="Koehler G."/>
            <person name="Ransdell A.S."/>
            <person name="Younus H."/>
            <person name="Chow J."/>
            <person name="Chiniquy J."/>
            <person name="Lipzen A."/>
            <person name="Tritt A."/>
            <person name="Sun H."/>
            <person name="Haridas S."/>
            <person name="LaButti K."/>
            <person name="Ohm R.A."/>
            <person name="Kues U."/>
            <person name="Blanchette R.A."/>
            <person name="Grigoriev I.V."/>
            <person name="Minto R.E."/>
            <person name="Hibbett D.S."/>
        </authorList>
    </citation>
    <scope>NUCLEOTIDE SEQUENCE [LARGE SCALE GENOMIC DNA]</scope>
    <source>
        <strain evidence="1 2">FP15055 ss-10</strain>
    </source>
</reference>
<dbReference type="GO" id="GO:0031931">
    <property type="term" value="C:TORC1 complex"/>
    <property type="evidence" value="ECO:0007669"/>
    <property type="project" value="InterPro"/>
</dbReference>
<dbReference type="InterPro" id="IPR015943">
    <property type="entry name" value="WD40/YVTN_repeat-like_dom_sf"/>
</dbReference>
<evidence type="ECO:0000313" key="1">
    <source>
        <dbReference type="EMBL" id="KIY64887.1"/>
    </source>
</evidence>
<dbReference type="PANTHER" id="PTHR19842">
    <property type="entry name" value="G BETA-LIKE PROTEIN GBL"/>
    <property type="match status" value="1"/>
</dbReference>
<keyword evidence="2" id="KW-1185">Reference proteome</keyword>
<protein>
    <recommendedName>
        <fullName evidence="3">WD40 repeat-like protein</fullName>
    </recommendedName>
</protein>
<dbReference type="Gene3D" id="2.130.10.10">
    <property type="entry name" value="YVTN repeat-like/Quinoprotein amine dehydrogenase"/>
    <property type="match status" value="1"/>
</dbReference>
<evidence type="ECO:0008006" key="3">
    <source>
        <dbReference type="Google" id="ProtNLM"/>
    </source>
</evidence>
<accession>A0A0D7B336</accession>
<dbReference type="OrthoDB" id="400at2759"/>
<dbReference type="PANTHER" id="PTHR19842:SF0">
    <property type="entry name" value="TARGET OF RAPAMYCIN COMPLEX SUBUNIT LST8"/>
    <property type="match status" value="1"/>
</dbReference>
<organism evidence="1 2">
    <name type="scientific">Cylindrobasidium torrendii FP15055 ss-10</name>
    <dbReference type="NCBI Taxonomy" id="1314674"/>
    <lineage>
        <taxon>Eukaryota</taxon>
        <taxon>Fungi</taxon>
        <taxon>Dikarya</taxon>
        <taxon>Basidiomycota</taxon>
        <taxon>Agaricomycotina</taxon>
        <taxon>Agaricomycetes</taxon>
        <taxon>Agaricomycetidae</taxon>
        <taxon>Agaricales</taxon>
        <taxon>Marasmiineae</taxon>
        <taxon>Physalacriaceae</taxon>
        <taxon>Cylindrobasidium</taxon>
    </lineage>
</organism>
<dbReference type="GO" id="GO:0031932">
    <property type="term" value="C:TORC2 complex"/>
    <property type="evidence" value="ECO:0007669"/>
    <property type="project" value="InterPro"/>
</dbReference>
<dbReference type="InterPro" id="IPR037588">
    <property type="entry name" value="MLST8"/>
</dbReference>
<dbReference type="STRING" id="1314674.A0A0D7B336"/>
<proteinExistence type="predicted"/>
<dbReference type="EMBL" id="KN880614">
    <property type="protein sequence ID" value="KIY64887.1"/>
    <property type="molecule type" value="Genomic_DNA"/>
</dbReference>
<dbReference type="Proteomes" id="UP000054007">
    <property type="component" value="Unassembled WGS sequence"/>
</dbReference>
<gene>
    <name evidence="1" type="ORF">CYLTODRAFT_432443</name>
</gene>
<dbReference type="GO" id="GO:0031929">
    <property type="term" value="P:TOR signaling"/>
    <property type="evidence" value="ECO:0007669"/>
    <property type="project" value="InterPro"/>
</dbReference>
<evidence type="ECO:0000313" key="2">
    <source>
        <dbReference type="Proteomes" id="UP000054007"/>
    </source>
</evidence>
<name>A0A0D7B336_9AGAR</name>
<dbReference type="AlphaFoldDB" id="A0A0D7B336"/>
<dbReference type="GO" id="GO:0032956">
    <property type="term" value="P:regulation of actin cytoskeleton organization"/>
    <property type="evidence" value="ECO:0007669"/>
    <property type="project" value="TreeGrafter"/>
</dbReference>
<dbReference type="InterPro" id="IPR036322">
    <property type="entry name" value="WD40_repeat_dom_sf"/>
</dbReference>
<dbReference type="SUPFAM" id="SSF50978">
    <property type="entry name" value="WD40 repeat-like"/>
    <property type="match status" value="1"/>
</dbReference>
<sequence length="278" mass="31410">MMTHQFISAEQIEEAKMSVTRMASEICSRTVARIGESGVSLGRVVRPSNQITDIKLKSRLIVWQFRQKNRTLSHSTHTKNVAAVRFHINDTVIRPNQGVLIFCDQAGSVKVWDLPENTCSYYYELTPVGHIPMRSVTLADDGSCLVAGDNKGQRCVWKSFEESSGLPRFQAVTTFIAHNLARWLPLCMPMILTSKLKSLVTCSADLTCKVWSIGPSLESRFKKVLTGTTIRAWGCYAYNYTFSIVDLRLGDFVTTRARIWEMVSRETIRDSLVWHGPL</sequence>